<dbReference type="Proteomes" id="UP000253303">
    <property type="component" value="Unassembled WGS sequence"/>
</dbReference>
<dbReference type="AlphaFoldDB" id="A0A366LRW0"/>
<proteinExistence type="predicted"/>
<evidence type="ECO:0000313" key="1">
    <source>
        <dbReference type="EMBL" id="RBQ16661.1"/>
    </source>
</evidence>
<sequence length="67" mass="7106">MTGSIPGYQTFAFADATGKRRMTVSVNVQRSDPKVAPMLPAAVDALNRYFCGEPYPPLASSATGLGR</sequence>
<gene>
    <name evidence="1" type="ORF">DP939_28645</name>
</gene>
<keyword evidence="2" id="KW-1185">Reference proteome</keyword>
<evidence type="ECO:0000313" key="2">
    <source>
        <dbReference type="Proteomes" id="UP000253303"/>
    </source>
</evidence>
<name>A0A366LRW0_9ACTN</name>
<protein>
    <submittedName>
        <fullName evidence="1">Uncharacterized protein</fullName>
    </submittedName>
</protein>
<dbReference type="RefSeq" id="WP_113983917.1">
    <property type="nucleotide sequence ID" value="NZ_QMEY01000015.1"/>
</dbReference>
<organism evidence="1 2">
    <name type="scientific">Spongiactinospora rosea</name>
    <dbReference type="NCBI Taxonomy" id="2248750"/>
    <lineage>
        <taxon>Bacteria</taxon>
        <taxon>Bacillati</taxon>
        <taxon>Actinomycetota</taxon>
        <taxon>Actinomycetes</taxon>
        <taxon>Streptosporangiales</taxon>
        <taxon>Streptosporangiaceae</taxon>
        <taxon>Spongiactinospora</taxon>
    </lineage>
</organism>
<dbReference type="EMBL" id="QMEY01000015">
    <property type="protein sequence ID" value="RBQ16661.1"/>
    <property type="molecule type" value="Genomic_DNA"/>
</dbReference>
<reference evidence="1 2" key="1">
    <citation type="submission" date="2018-06" db="EMBL/GenBank/DDBJ databases">
        <title>Sphaerisporangium craniellae sp. nov., isolated from a marine sponge in the South China Sea.</title>
        <authorList>
            <person name="Li L."/>
        </authorList>
    </citation>
    <scope>NUCLEOTIDE SEQUENCE [LARGE SCALE GENOMIC DNA]</scope>
    <source>
        <strain evidence="1 2">LHW63015</strain>
    </source>
</reference>
<accession>A0A366LRW0</accession>
<comment type="caution">
    <text evidence="1">The sequence shown here is derived from an EMBL/GenBank/DDBJ whole genome shotgun (WGS) entry which is preliminary data.</text>
</comment>